<proteinExistence type="predicted"/>
<dbReference type="Gene3D" id="3.40.50.2300">
    <property type="match status" value="1"/>
</dbReference>
<evidence type="ECO:0000313" key="1">
    <source>
        <dbReference type="EMBL" id="MFC7291511.1"/>
    </source>
</evidence>
<dbReference type="InterPro" id="IPR011006">
    <property type="entry name" value="CheY-like_superfamily"/>
</dbReference>
<comment type="caution">
    <text evidence="1">The sequence shown here is derived from an EMBL/GenBank/DDBJ whole genome shotgun (WGS) entry which is preliminary data.</text>
</comment>
<dbReference type="SUPFAM" id="SSF52172">
    <property type="entry name" value="CheY-like"/>
    <property type="match status" value="1"/>
</dbReference>
<reference evidence="2" key="1">
    <citation type="journal article" date="2019" name="Int. J. Syst. Evol. Microbiol.">
        <title>The Global Catalogue of Microorganisms (GCM) 10K type strain sequencing project: providing services to taxonomists for standard genome sequencing and annotation.</title>
        <authorList>
            <consortium name="The Broad Institute Genomics Platform"/>
            <consortium name="The Broad Institute Genome Sequencing Center for Infectious Disease"/>
            <person name="Wu L."/>
            <person name="Ma J."/>
        </authorList>
    </citation>
    <scope>NUCLEOTIDE SEQUENCE [LARGE SCALE GENOMIC DNA]</scope>
    <source>
        <strain evidence="2">CCUG 51308</strain>
    </source>
</reference>
<sequence>MKVLWVEDHPKACEMLLAAGASATRQRLPVDLVLAGSLMEAERKLRLERFDLVMLDLRLPDSIDEDTTVTRVASMGDFRLGVVSASDKRQSMVDFLCKVGRNCSPKAIAKEDLALNEFSRYPEKFYAFLLDVMGETDAKGAVA</sequence>
<protein>
    <submittedName>
        <fullName evidence="1">Response regulator</fullName>
    </submittedName>
</protein>
<dbReference type="EMBL" id="JBHTBR010000004">
    <property type="protein sequence ID" value="MFC7291511.1"/>
    <property type="molecule type" value="Genomic_DNA"/>
</dbReference>
<gene>
    <name evidence="1" type="ORF">ACFQS8_07785</name>
</gene>
<evidence type="ECO:0000313" key="2">
    <source>
        <dbReference type="Proteomes" id="UP001596492"/>
    </source>
</evidence>
<dbReference type="RefSeq" id="WP_382166743.1">
    <property type="nucleotide sequence ID" value="NZ_JBHTBR010000004.1"/>
</dbReference>
<keyword evidence="2" id="KW-1185">Reference proteome</keyword>
<dbReference type="Proteomes" id="UP001596492">
    <property type="component" value="Unassembled WGS sequence"/>
</dbReference>
<accession>A0ABW2IKU2</accession>
<organism evidence="1 2">
    <name type="scientific">Hirschia litorea</name>
    <dbReference type="NCBI Taxonomy" id="1199156"/>
    <lineage>
        <taxon>Bacteria</taxon>
        <taxon>Pseudomonadati</taxon>
        <taxon>Pseudomonadota</taxon>
        <taxon>Alphaproteobacteria</taxon>
        <taxon>Hyphomonadales</taxon>
        <taxon>Hyphomonadaceae</taxon>
        <taxon>Hirschia</taxon>
    </lineage>
</organism>
<name>A0ABW2IKU2_9PROT</name>